<organism evidence="1 2">
    <name type="scientific">Halocaridina rubra</name>
    <name type="common">Hawaiian red shrimp</name>
    <dbReference type="NCBI Taxonomy" id="373956"/>
    <lineage>
        <taxon>Eukaryota</taxon>
        <taxon>Metazoa</taxon>
        <taxon>Ecdysozoa</taxon>
        <taxon>Arthropoda</taxon>
        <taxon>Crustacea</taxon>
        <taxon>Multicrustacea</taxon>
        <taxon>Malacostraca</taxon>
        <taxon>Eumalacostraca</taxon>
        <taxon>Eucarida</taxon>
        <taxon>Decapoda</taxon>
        <taxon>Pleocyemata</taxon>
        <taxon>Caridea</taxon>
        <taxon>Atyoidea</taxon>
        <taxon>Atyidae</taxon>
        <taxon>Halocaridina</taxon>
    </lineage>
</organism>
<evidence type="ECO:0000313" key="1">
    <source>
        <dbReference type="EMBL" id="KAK7069618.1"/>
    </source>
</evidence>
<comment type="caution">
    <text evidence="1">The sequence shown here is derived from an EMBL/GenBank/DDBJ whole genome shotgun (WGS) entry which is preliminary data.</text>
</comment>
<dbReference type="EMBL" id="JAXCGZ010016026">
    <property type="protein sequence ID" value="KAK7069618.1"/>
    <property type="molecule type" value="Genomic_DNA"/>
</dbReference>
<protein>
    <recommendedName>
        <fullName evidence="3">Protein quiver</fullName>
    </recommendedName>
</protein>
<evidence type="ECO:0000313" key="2">
    <source>
        <dbReference type="Proteomes" id="UP001381693"/>
    </source>
</evidence>
<evidence type="ECO:0008006" key="3">
    <source>
        <dbReference type="Google" id="ProtNLM"/>
    </source>
</evidence>
<accession>A0AAN8WW57</accession>
<dbReference type="AlphaFoldDB" id="A0AAN8WW57"/>
<keyword evidence="2" id="KW-1185">Reference proteome</keyword>
<sequence length="210" mass="23869">MYEKVIANNEMDELKKRNWASSAVERTLQNVIERSKKFSNVLRRCKEFSGTVMNELDIMSSSYSSSSFWSSSRFLSLHRLFVLLLITVFVERGTCISCVQCEADMTSGQDDACLIKPPEAKACDPSMSVCMTVRTYMPAEQDSRMLVSLIRTCSPSDMGWDCEKGKNERGQIAEVCHDTCSWDGCNSGTSNNPFRYFWLSLGSMFLWIML</sequence>
<proteinExistence type="predicted"/>
<gene>
    <name evidence="1" type="ORF">SK128_008037</name>
</gene>
<reference evidence="1 2" key="1">
    <citation type="submission" date="2023-11" db="EMBL/GenBank/DDBJ databases">
        <title>Halocaridina rubra genome assembly.</title>
        <authorList>
            <person name="Smith C."/>
        </authorList>
    </citation>
    <scope>NUCLEOTIDE SEQUENCE [LARGE SCALE GENOMIC DNA]</scope>
    <source>
        <strain evidence="1">EP-1</strain>
        <tissue evidence="1">Whole</tissue>
    </source>
</reference>
<dbReference type="Proteomes" id="UP001381693">
    <property type="component" value="Unassembled WGS sequence"/>
</dbReference>
<name>A0AAN8WW57_HALRR</name>